<keyword evidence="1" id="KW-0732">Signal</keyword>
<dbReference type="PANTHER" id="PTHR36302">
    <property type="entry name" value="BLR7088 PROTEIN"/>
    <property type="match status" value="1"/>
</dbReference>
<dbReference type="RefSeq" id="WP_271090002.1">
    <property type="nucleotide sequence ID" value="NZ_JAPJZH010000007.1"/>
</dbReference>
<evidence type="ECO:0000313" key="2">
    <source>
        <dbReference type="EMBL" id="MDA4846267.1"/>
    </source>
</evidence>
<evidence type="ECO:0000256" key="1">
    <source>
        <dbReference type="SAM" id="SignalP"/>
    </source>
</evidence>
<dbReference type="Pfam" id="PF04314">
    <property type="entry name" value="PCuAC"/>
    <property type="match status" value="1"/>
</dbReference>
<dbReference type="PANTHER" id="PTHR36302:SF1">
    <property type="entry name" value="COPPER CHAPERONE PCU(A)C"/>
    <property type="match status" value="1"/>
</dbReference>
<dbReference type="InterPro" id="IPR058248">
    <property type="entry name" value="Lxx211020-like"/>
</dbReference>
<accession>A0ABT4VNK4</accession>
<dbReference type="Gene3D" id="2.60.40.1890">
    <property type="entry name" value="PCu(A)C copper chaperone"/>
    <property type="match status" value="1"/>
</dbReference>
<proteinExistence type="predicted"/>
<protein>
    <submittedName>
        <fullName evidence="2">Copper chaperone PCu(A)C</fullName>
    </submittedName>
</protein>
<dbReference type="SUPFAM" id="SSF110087">
    <property type="entry name" value="DR1885-like metal-binding protein"/>
    <property type="match status" value="1"/>
</dbReference>
<organism evidence="2 3">
    <name type="scientific">Hoeflea poritis</name>
    <dbReference type="NCBI Taxonomy" id="2993659"/>
    <lineage>
        <taxon>Bacteria</taxon>
        <taxon>Pseudomonadati</taxon>
        <taxon>Pseudomonadota</taxon>
        <taxon>Alphaproteobacteria</taxon>
        <taxon>Hyphomicrobiales</taxon>
        <taxon>Rhizobiaceae</taxon>
        <taxon>Hoeflea</taxon>
    </lineage>
</organism>
<name>A0ABT4VNK4_9HYPH</name>
<feature type="signal peptide" evidence="1">
    <location>
        <begin position="1"/>
        <end position="24"/>
    </location>
</feature>
<dbReference type="InterPro" id="IPR036182">
    <property type="entry name" value="PCuAC_sf"/>
</dbReference>
<keyword evidence="3" id="KW-1185">Reference proteome</keyword>
<gene>
    <name evidence="2" type="ORF">OOZ53_12955</name>
</gene>
<feature type="chain" id="PRO_5045447424" evidence="1">
    <location>
        <begin position="25"/>
        <end position="183"/>
    </location>
</feature>
<sequence>MLLKKILVAAAIIGAAALSTQFAAADSHGKHEMKPAMVMAGDLHISGPWTRAMLPGQKVGGGFLIIKNNGAADDTLLSVSSPVTDRTEVHEMAVVDEVMRMRPLPDGLVIPAGTTVELKPGGYHLMFMDVAESFKEGDMVPVVLSFERAGDVELMLAVMPAGTKGMDHGHMDHGKMDHGDKTN</sequence>
<evidence type="ECO:0000313" key="3">
    <source>
        <dbReference type="Proteomes" id="UP001148313"/>
    </source>
</evidence>
<reference evidence="2" key="1">
    <citation type="submission" date="2022-11" db="EMBL/GenBank/DDBJ databases">
        <title>Hoeflea poritis sp. nov., isolated from scleractinian coral Porites lutea.</title>
        <authorList>
            <person name="Zhang G."/>
            <person name="Wei Q."/>
            <person name="Cai L."/>
        </authorList>
    </citation>
    <scope>NUCLEOTIDE SEQUENCE</scope>
    <source>
        <strain evidence="2">E7-10</strain>
    </source>
</reference>
<comment type="caution">
    <text evidence="2">The sequence shown here is derived from an EMBL/GenBank/DDBJ whole genome shotgun (WGS) entry which is preliminary data.</text>
</comment>
<dbReference type="InterPro" id="IPR007410">
    <property type="entry name" value="LpqE-like"/>
</dbReference>
<dbReference type="EMBL" id="JAPJZH010000007">
    <property type="protein sequence ID" value="MDA4846267.1"/>
    <property type="molecule type" value="Genomic_DNA"/>
</dbReference>
<dbReference type="Proteomes" id="UP001148313">
    <property type="component" value="Unassembled WGS sequence"/>
</dbReference>